<feature type="region of interest" description="Disordered" evidence="13">
    <location>
        <begin position="660"/>
        <end position="683"/>
    </location>
</feature>
<feature type="compositionally biased region" description="Basic residues" evidence="13">
    <location>
        <begin position="1"/>
        <end position="14"/>
    </location>
</feature>
<dbReference type="PROSITE" id="PS00028">
    <property type="entry name" value="ZINC_FINGER_C2H2_1"/>
    <property type="match status" value="1"/>
</dbReference>
<evidence type="ECO:0000256" key="8">
    <source>
        <dbReference type="ARBA" id="ARBA00022723"/>
    </source>
</evidence>
<evidence type="ECO:0000256" key="1">
    <source>
        <dbReference type="ARBA" id="ARBA00000900"/>
    </source>
</evidence>
<dbReference type="InterPro" id="IPR057634">
    <property type="entry name" value="PAH_ZNF598/HEL2"/>
</dbReference>
<feature type="compositionally biased region" description="Polar residues" evidence="13">
    <location>
        <begin position="441"/>
        <end position="451"/>
    </location>
</feature>
<evidence type="ECO:0000256" key="10">
    <source>
        <dbReference type="ARBA" id="ARBA00022833"/>
    </source>
</evidence>
<evidence type="ECO:0000256" key="5">
    <source>
        <dbReference type="ARBA" id="ARBA00022490"/>
    </source>
</evidence>
<evidence type="ECO:0000313" key="16">
    <source>
        <dbReference type="Proteomes" id="UP000193986"/>
    </source>
</evidence>
<comment type="subcellular location">
    <subcellularLocation>
        <location evidence="2">Cytoplasm</location>
    </subcellularLocation>
</comment>
<dbReference type="GO" id="GO:0005737">
    <property type="term" value="C:cytoplasm"/>
    <property type="evidence" value="ECO:0007669"/>
    <property type="project" value="UniProtKB-SubCell"/>
</dbReference>
<dbReference type="AlphaFoldDB" id="A0A1Y2BLT0"/>
<dbReference type="InterPro" id="IPR041888">
    <property type="entry name" value="RING-HC_ZNF598/HEL2"/>
</dbReference>
<feature type="region of interest" description="Disordered" evidence="13">
    <location>
        <begin position="845"/>
        <end position="870"/>
    </location>
</feature>
<dbReference type="CDD" id="cd16615">
    <property type="entry name" value="RING-HC_ZNF598"/>
    <property type="match status" value="1"/>
</dbReference>
<dbReference type="Pfam" id="PF23230">
    <property type="entry name" value="zf-C2H2_13"/>
    <property type="match status" value="1"/>
</dbReference>
<dbReference type="PANTHER" id="PTHR22938:SF0">
    <property type="entry name" value="E3 UBIQUITIN-PROTEIN LIGASE ZNF598"/>
    <property type="match status" value="1"/>
</dbReference>
<dbReference type="InterPro" id="IPR056437">
    <property type="entry name" value="Znf-C2H2_ZNF598/HEL2"/>
</dbReference>
<keyword evidence="7" id="KW-0808">Transferase</keyword>
<evidence type="ECO:0000259" key="14">
    <source>
        <dbReference type="PROSITE" id="PS50089"/>
    </source>
</evidence>
<feature type="compositionally biased region" description="Basic and acidic residues" evidence="13">
    <location>
        <begin position="465"/>
        <end position="474"/>
    </location>
</feature>
<feature type="region of interest" description="Disordered" evidence="13">
    <location>
        <begin position="1"/>
        <end position="90"/>
    </location>
</feature>
<keyword evidence="5" id="KW-0963">Cytoplasm</keyword>
<evidence type="ECO:0000256" key="6">
    <source>
        <dbReference type="ARBA" id="ARBA00022553"/>
    </source>
</evidence>
<dbReference type="Gene3D" id="3.30.40.10">
    <property type="entry name" value="Zinc/RING finger domain, C3HC4 (zinc finger)"/>
    <property type="match status" value="1"/>
</dbReference>
<dbReference type="SUPFAM" id="SSF57850">
    <property type="entry name" value="RING/U-box"/>
    <property type="match status" value="1"/>
</dbReference>
<feature type="region of interest" description="Disordered" evidence="13">
    <location>
        <begin position="697"/>
        <end position="810"/>
    </location>
</feature>
<dbReference type="OrthoDB" id="3838338at2759"/>
<feature type="compositionally biased region" description="Polar residues" evidence="13">
    <location>
        <begin position="21"/>
        <end position="51"/>
    </location>
</feature>
<evidence type="ECO:0000256" key="4">
    <source>
        <dbReference type="ARBA" id="ARBA00012483"/>
    </source>
</evidence>
<protein>
    <recommendedName>
        <fullName evidence="4">RING-type E3 ubiquitin transferase</fullName>
        <ecNumber evidence="4">2.3.2.27</ecNumber>
    </recommendedName>
</protein>
<evidence type="ECO:0000313" key="15">
    <source>
        <dbReference type="EMBL" id="ORY35728.1"/>
    </source>
</evidence>
<dbReference type="SMART" id="SM00355">
    <property type="entry name" value="ZnF_C2H2"/>
    <property type="match status" value="4"/>
</dbReference>
<dbReference type="FunCoup" id="A0A1Y2BLT0">
    <property type="interactions" value="66"/>
</dbReference>
<feature type="domain" description="RING-type" evidence="14">
    <location>
        <begin position="98"/>
        <end position="138"/>
    </location>
</feature>
<dbReference type="Pfam" id="PF13920">
    <property type="entry name" value="zf-C3HC4_3"/>
    <property type="match status" value="1"/>
</dbReference>
<comment type="caution">
    <text evidence="15">The sequence shown here is derived from an EMBL/GenBank/DDBJ whole genome shotgun (WGS) entry which is preliminary data.</text>
</comment>
<organism evidence="15 16">
    <name type="scientific">Naematelia encephala</name>
    <dbReference type="NCBI Taxonomy" id="71784"/>
    <lineage>
        <taxon>Eukaryota</taxon>
        <taxon>Fungi</taxon>
        <taxon>Dikarya</taxon>
        <taxon>Basidiomycota</taxon>
        <taxon>Agaricomycotina</taxon>
        <taxon>Tremellomycetes</taxon>
        <taxon>Tremellales</taxon>
        <taxon>Naemateliaceae</taxon>
        <taxon>Naematelia</taxon>
    </lineage>
</organism>
<comment type="similarity">
    <text evidence="11">Belongs to the ZNF598/HEL2 family.</text>
</comment>
<feature type="region of interest" description="Disordered" evidence="13">
    <location>
        <begin position="412"/>
        <end position="513"/>
    </location>
</feature>
<dbReference type="InterPro" id="IPR001841">
    <property type="entry name" value="Znf_RING"/>
</dbReference>
<evidence type="ECO:0000256" key="3">
    <source>
        <dbReference type="ARBA" id="ARBA00004906"/>
    </source>
</evidence>
<dbReference type="PROSITE" id="PS50089">
    <property type="entry name" value="ZF_RING_2"/>
    <property type="match status" value="1"/>
</dbReference>
<keyword evidence="16" id="KW-1185">Reference proteome</keyword>
<comment type="pathway">
    <text evidence="3">Protein modification; protein ubiquitination.</text>
</comment>
<dbReference type="EMBL" id="MCFC01000001">
    <property type="protein sequence ID" value="ORY35728.1"/>
    <property type="molecule type" value="Genomic_DNA"/>
</dbReference>
<dbReference type="GO" id="GO:0043022">
    <property type="term" value="F:ribosome binding"/>
    <property type="evidence" value="ECO:0007669"/>
    <property type="project" value="TreeGrafter"/>
</dbReference>
<keyword evidence="8" id="KW-0479">Metal-binding</keyword>
<comment type="catalytic activity">
    <reaction evidence="1">
        <text>S-ubiquitinyl-[E2 ubiquitin-conjugating enzyme]-L-cysteine + [acceptor protein]-L-lysine = [E2 ubiquitin-conjugating enzyme]-L-cysteine + N(6)-ubiquitinyl-[acceptor protein]-L-lysine.</text>
        <dbReference type="EC" id="2.3.2.27"/>
    </reaction>
</comment>
<dbReference type="InterPro" id="IPR013083">
    <property type="entry name" value="Znf_RING/FYVE/PHD"/>
</dbReference>
<dbReference type="GO" id="GO:0072344">
    <property type="term" value="P:rescue of stalled ribosome"/>
    <property type="evidence" value="ECO:0007669"/>
    <property type="project" value="InterPro"/>
</dbReference>
<feature type="compositionally biased region" description="Low complexity" evidence="13">
    <location>
        <begin position="747"/>
        <end position="763"/>
    </location>
</feature>
<evidence type="ECO:0000256" key="9">
    <source>
        <dbReference type="ARBA" id="ARBA00022771"/>
    </source>
</evidence>
<name>A0A1Y2BLT0_9TREE</name>
<dbReference type="GO" id="GO:0016567">
    <property type="term" value="P:protein ubiquitination"/>
    <property type="evidence" value="ECO:0007669"/>
    <property type="project" value="TreeGrafter"/>
</dbReference>
<proteinExistence type="inferred from homology"/>
<dbReference type="Proteomes" id="UP000193986">
    <property type="component" value="Unassembled WGS sequence"/>
</dbReference>
<feature type="compositionally biased region" description="Polar residues" evidence="13">
    <location>
        <begin position="769"/>
        <end position="778"/>
    </location>
</feature>
<sequence length="870" mass="93718">MASSRFKHSSKNMSRRLGFDTSLTGAGNKQSKPNMKAGTRQNSISTNTVASVPSIKPPAPSEAHQKVPSPSSEDGTGGQVGAGVEDDEGEEVDSDSQCFICAEPITFWSVGVCGHRTCHVCAIRLRTFYKKNECTFCKTPLPSLLFSRSPTTPFPSEHHITPSPPAVIAAALANADKLPKEQRWDVGLILPGKLDLTAFPYVDEKLNVVFEDEDVMEQSLLILRFNCPAPDCAHMGVDWSSLERHTLRVHGGVLCNLCRSQLSRFSHEQVLYPPHLLALHDPSRLARGQRPPRPRGAEEEEIVRMFEPPHPVCEFCHQGFFGPDELFQHMRKTHEECFVCRQLGERDVYYQHYAKLEQHFNQEHFPCKQPACLEQKFVVFPSELDLKAHMVKEHGEQMSSRDRAQTRQIALDYPSYPERRNGGRNEQSQGGRSQAAGFSRGPQSQQISQPPLMTAAQEAQLRRQVQKDKQEESRRRKAFSTSLTDGARPQGEASGSGAREDYPPTASGFATPRENVDDATAARHAALLSRVSMLVSDSQIKLSSFRSAIRQFKTNESGAKDMIDTVFHVLDRDVEATTSVVREIGNLLGSDGEGDKQKSVLEALNGFRVEQQEHFPSLGGPTGQGSNWAGIASGKILNAKRTTLPTRRGGSTVWDRVEAAAASHPVNRPARTGPVPGLNGRIVPGAGAPIPSAFPSLGSGVSSTSTSSSTTHSTPWASGGSGSKSKSPTALTGPIIRSVNYPTTATSSSSSSLSRSNKPLNNSAFPSLPGSSTKSTSAAERAALLNKPTPREESIKRITGQNAPPPPVNNGWGRVINGVGNLELGGDNVIDPVDGNAATSGGIGAAGTGGGGGKKKGKGKQILFSVSARP</sequence>
<dbReference type="InterPro" id="IPR044288">
    <property type="entry name" value="ZNF598/HEL2"/>
</dbReference>
<dbReference type="InterPro" id="IPR013087">
    <property type="entry name" value="Znf_C2H2_type"/>
</dbReference>
<keyword evidence="6" id="KW-0597">Phosphoprotein</keyword>
<dbReference type="PANTHER" id="PTHR22938">
    <property type="entry name" value="ZINC FINGER PROTEIN 598"/>
    <property type="match status" value="1"/>
</dbReference>
<dbReference type="Pfam" id="PF23202">
    <property type="entry name" value="PAH_ZNF598"/>
    <property type="match status" value="1"/>
</dbReference>
<dbReference type="InParanoid" id="A0A1Y2BLT0"/>
<evidence type="ECO:0000256" key="13">
    <source>
        <dbReference type="SAM" id="MobiDB-lite"/>
    </source>
</evidence>
<accession>A0A1Y2BLT0</accession>
<gene>
    <name evidence="15" type="ORF">BCR39DRAFT_511754</name>
</gene>
<dbReference type="GO" id="GO:0061630">
    <property type="term" value="F:ubiquitin protein ligase activity"/>
    <property type="evidence" value="ECO:0007669"/>
    <property type="project" value="UniProtKB-EC"/>
</dbReference>
<evidence type="ECO:0000256" key="11">
    <source>
        <dbReference type="ARBA" id="ARBA00035113"/>
    </source>
</evidence>
<keyword evidence="9 12" id="KW-0863">Zinc-finger</keyword>
<dbReference type="EC" id="2.3.2.27" evidence="4"/>
<keyword evidence="10" id="KW-0862">Zinc</keyword>
<evidence type="ECO:0000256" key="12">
    <source>
        <dbReference type="PROSITE-ProRule" id="PRU00175"/>
    </source>
</evidence>
<feature type="compositionally biased region" description="Low complexity" evidence="13">
    <location>
        <begin position="702"/>
        <end position="714"/>
    </location>
</feature>
<dbReference type="GO" id="GO:0008270">
    <property type="term" value="F:zinc ion binding"/>
    <property type="evidence" value="ECO:0007669"/>
    <property type="project" value="UniProtKB-KW"/>
</dbReference>
<evidence type="ECO:0000256" key="7">
    <source>
        <dbReference type="ARBA" id="ARBA00022679"/>
    </source>
</evidence>
<evidence type="ECO:0000256" key="2">
    <source>
        <dbReference type="ARBA" id="ARBA00004496"/>
    </source>
</evidence>
<reference evidence="15 16" key="1">
    <citation type="submission" date="2016-07" db="EMBL/GenBank/DDBJ databases">
        <title>Pervasive Adenine N6-methylation of Active Genes in Fungi.</title>
        <authorList>
            <consortium name="DOE Joint Genome Institute"/>
            <person name="Mondo S.J."/>
            <person name="Dannebaum R.O."/>
            <person name="Kuo R.C."/>
            <person name="Labutti K."/>
            <person name="Haridas S."/>
            <person name="Kuo A."/>
            <person name="Salamov A."/>
            <person name="Ahrendt S.R."/>
            <person name="Lipzen A."/>
            <person name="Sullivan W."/>
            <person name="Andreopoulos W.B."/>
            <person name="Clum A."/>
            <person name="Lindquist E."/>
            <person name="Daum C."/>
            <person name="Ramamoorthy G.K."/>
            <person name="Gryganskyi A."/>
            <person name="Culley D."/>
            <person name="Magnuson J.K."/>
            <person name="James T.Y."/>
            <person name="O'Malley M.A."/>
            <person name="Stajich J.E."/>
            <person name="Spatafora J.W."/>
            <person name="Visel A."/>
            <person name="Grigoriev I.V."/>
        </authorList>
    </citation>
    <scope>NUCLEOTIDE SEQUENCE [LARGE SCALE GENOMIC DNA]</scope>
    <source>
        <strain evidence="15 16">68-887.2</strain>
    </source>
</reference>
<dbReference type="STRING" id="71784.A0A1Y2BLT0"/>